<feature type="binding site" evidence="2">
    <location>
        <begin position="152"/>
        <end position="156"/>
    </location>
    <ligand>
        <name>ATP</name>
        <dbReference type="ChEBI" id="CHEBI:30616"/>
    </ligand>
</feature>
<keyword evidence="2" id="KW-0547">Nucleotide-binding</keyword>
<keyword evidence="4" id="KW-0418">Kinase</keyword>
<dbReference type="GO" id="GO:0005737">
    <property type="term" value="C:cytoplasm"/>
    <property type="evidence" value="ECO:0007669"/>
    <property type="project" value="TreeGrafter"/>
</dbReference>
<proteinExistence type="predicted"/>
<feature type="binding site" evidence="2">
    <location>
        <begin position="26"/>
        <end position="34"/>
    </location>
    <ligand>
        <name>ATP</name>
        <dbReference type="ChEBI" id="CHEBI:30616"/>
    </ligand>
</feature>
<dbReference type="InterPro" id="IPR031314">
    <property type="entry name" value="DNK_dom"/>
</dbReference>
<dbReference type="Pfam" id="PF01712">
    <property type="entry name" value="dNK"/>
    <property type="match status" value="1"/>
</dbReference>
<evidence type="ECO:0000313" key="4">
    <source>
        <dbReference type="EMBL" id="RZO08006.1"/>
    </source>
</evidence>
<sequence>MDQSLLAKFNLDSSSVSVPNFIAIEGPIGVGKTTLTKKLASSLNYEVILEEPDTNPFLERFYRDRKNHALPVQLHFLFQRLKKMEDIRQGDIFESVKVSDFIIEKDPIFARVTLDDHEYQLYNKVYESIIHDLPKPDIVIYLQAPTPALVQRVKLRGRAVERQMEENYLAQLNDAYTQFFYHYDDTPLLIVNTGIINLAKNEQDYNDLLKYLLTKRISRNYYNPKSEL</sequence>
<dbReference type="Proteomes" id="UP000318148">
    <property type="component" value="Unassembled WGS sequence"/>
</dbReference>
<comment type="caution">
    <text evidence="4">The sequence shown here is derived from an EMBL/GenBank/DDBJ whole genome shotgun (WGS) entry which is preliminary data.</text>
</comment>
<protein>
    <submittedName>
        <fullName evidence="4">Deoxynucleoside kinase</fullName>
    </submittedName>
</protein>
<evidence type="ECO:0000259" key="3">
    <source>
        <dbReference type="Pfam" id="PF01712"/>
    </source>
</evidence>
<evidence type="ECO:0000256" key="1">
    <source>
        <dbReference type="PIRSR" id="PIRSR000705-1"/>
    </source>
</evidence>
<evidence type="ECO:0000313" key="5">
    <source>
        <dbReference type="Proteomes" id="UP000318148"/>
    </source>
</evidence>
<dbReference type="InterPro" id="IPR050566">
    <property type="entry name" value="Deoxyribonucleoside_kinase"/>
</dbReference>
<dbReference type="InterPro" id="IPR027417">
    <property type="entry name" value="P-loop_NTPase"/>
</dbReference>
<evidence type="ECO:0000256" key="2">
    <source>
        <dbReference type="PIRSR" id="PIRSR000705-3"/>
    </source>
</evidence>
<name>A0A520LP95_9GAMM</name>
<keyword evidence="2" id="KW-0067">ATP-binding</keyword>
<dbReference type="GO" id="GO:0019136">
    <property type="term" value="F:deoxynucleoside kinase activity"/>
    <property type="evidence" value="ECO:0007669"/>
    <property type="project" value="InterPro"/>
</dbReference>
<dbReference type="PIRSF" id="PIRSF000705">
    <property type="entry name" value="DNK"/>
    <property type="match status" value="1"/>
</dbReference>
<keyword evidence="4" id="KW-0808">Transferase</keyword>
<organism evidence="4 5">
    <name type="scientific">SAR92 clade bacterium</name>
    <dbReference type="NCBI Taxonomy" id="2315479"/>
    <lineage>
        <taxon>Bacteria</taxon>
        <taxon>Pseudomonadati</taxon>
        <taxon>Pseudomonadota</taxon>
        <taxon>Gammaproteobacteria</taxon>
        <taxon>Cellvibrionales</taxon>
        <taxon>Porticoccaceae</taxon>
        <taxon>SAR92 clade</taxon>
    </lineage>
</organism>
<dbReference type="GO" id="GO:0005524">
    <property type="term" value="F:ATP binding"/>
    <property type="evidence" value="ECO:0007669"/>
    <property type="project" value="UniProtKB-KW"/>
</dbReference>
<accession>A0A520LP95</accession>
<gene>
    <name evidence="4" type="ORF">EVB02_01065</name>
</gene>
<dbReference type="Gene3D" id="3.40.50.300">
    <property type="entry name" value="P-loop containing nucleotide triphosphate hydrolases"/>
    <property type="match status" value="1"/>
</dbReference>
<dbReference type="PANTHER" id="PTHR10513:SF46">
    <property type="entry name" value="DEOXYGUANOSINE KINASE"/>
    <property type="match status" value="1"/>
</dbReference>
<dbReference type="CDD" id="cd01673">
    <property type="entry name" value="dNK"/>
    <property type="match status" value="1"/>
</dbReference>
<reference evidence="4 5" key="1">
    <citation type="submission" date="2019-02" db="EMBL/GenBank/DDBJ databases">
        <title>Prokaryotic population dynamics and viral predation in marine succession experiment using metagenomics: the confinement effect.</title>
        <authorList>
            <person name="Haro-Moreno J.M."/>
            <person name="Rodriguez-Valera F."/>
            <person name="Lopez-Perez M."/>
        </authorList>
    </citation>
    <scope>NUCLEOTIDE SEQUENCE [LARGE SCALE GENOMIC DNA]</scope>
    <source>
        <strain evidence="4">MED-G169</strain>
    </source>
</reference>
<dbReference type="InterPro" id="IPR002624">
    <property type="entry name" value="DCK/DGK"/>
</dbReference>
<dbReference type="PANTHER" id="PTHR10513">
    <property type="entry name" value="DEOXYNUCLEOSIDE KINASE"/>
    <property type="match status" value="1"/>
</dbReference>
<feature type="domain" description="Deoxynucleoside kinase" evidence="3">
    <location>
        <begin position="22"/>
        <end position="210"/>
    </location>
</feature>
<dbReference type="SUPFAM" id="SSF52540">
    <property type="entry name" value="P-loop containing nucleoside triphosphate hydrolases"/>
    <property type="match status" value="1"/>
</dbReference>
<feature type="active site" description="Proton acceptor" evidence="1">
    <location>
        <position position="94"/>
    </location>
</feature>
<dbReference type="AlphaFoldDB" id="A0A520LP95"/>
<dbReference type="EMBL" id="SHBO01000007">
    <property type="protein sequence ID" value="RZO08006.1"/>
    <property type="molecule type" value="Genomic_DNA"/>
</dbReference>